<evidence type="ECO:0000313" key="2">
    <source>
        <dbReference type="EMBL" id="KIK55276.1"/>
    </source>
</evidence>
<dbReference type="EMBL" id="KN834808">
    <property type="protein sequence ID" value="KIK55276.1"/>
    <property type="molecule type" value="Genomic_DNA"/>
</dbReference>
<feature type="transmembrane region" description="Helical" evidence="1">
    <location>
        <begin position="15"/>
        <end position="38"/>
    </location>
</feature>
<keyword evidence="1" id="KW-0812">Transmembrane</keyword>
<organism evidence="2 3">
    <name type="scientific">Collybiopsis luxurians FD-317 M1</name>
    <dbReference type="NCBI Taxonomy" id="944289"/>
    <lineage>
        <taxon>Eukaryota</taxon>
        <taxon>Fungi</taxon>
        <taxon>Dikarya</taxon>
        <taxon>Basidiomycota</taxon>
        <taxon>Agaricomycotina</taxon>
        <taxon>Agaricomycetes</taxon>
        <taxon>Agaricomycetidae</taxon>
        <taxon>Agaricales</taxon>
        <taxon>Marasmiineae</taxon>
        <taxon>Omphalotaceae</taxon>
        <taxon>Collybiopsis</taxon>
        <taxon>Collybiopsis luxurians</taxon>
    </lineage>
</organism>
<evidence type="ECO:0000313" key="3">
    <source>
        <dbReference type="Proteomes" id="UP000053593"/>
    </source>
</evidence>
<name>A0A0D0BKK0_9AGAR</name>
<protein>
    <submittedName>
        <fullName evidence="2">Uncharacterized protein</fullName>
    </submittedName>
</protein>
<accession>A0A0D0BKK0</accession>
<keyword evidence="3" id="KW-1185">Reference proteome</keyword>
<dbReference type="Proteomes" id="UP000053593">
    <property type="component" value="Unassembled WGS sequence"/>
</dbReference>
<sequence>MLETTKIYPNPERVVYAPLVLVLLLQFFFTVSLVAFYISHKLQTQRCIMGKHIHSSTHLKKSSCQLVPLPQEFKKFYISTH</sequence>
<keyword evidence="1" id="KW-1133">Transmembrane helix</keyword>
<dbReference type="AlphaFoldDB" id="A0A0D0BKK0"/>
<keyword evidence="1" id="KW-0472">Membrane</keyword>
<dbReference type="HOGENOM" id="CLU_2574125_0_0_1"/>
<reference evidence="2 3" key="1">
    <citation type="submission" date="2014-04" db="EMBL/GenBank/DDBJ databases">
        <title>Evolutionary Origins and Diversification of the Mycorrhizal Mutualists.</title>
        <authorList>
            <consortium name="DOE Joint Genome Institute"/>
            <consortium name="Mycorrhizal Genomics Consortium"/>
            <person name="Kohler A."/>
            <person name="Kuo A."/>
            <person name="Nagy L.G."/>
            <person name="Floudas D."/>
            <person name="Copeland A."/>
            <person name="Barry K.W."/>
            <person name="Cichocki N."/>
            <person name="Veneault-Fourrey C."/>
            <person name="LaButti K."/>
            <person name="Lindquist E.A."/>
            <person name="Lipzen A."/>
            <person name="Lundell T."/>
            <person name="Morin E."/>
            <person name="Murat C."/>
            <person name="Riley R."/>
            <person name="Ohm R."/>
            <person name="Sun H."/>
            <person name="Tunlid A."/>
            <person name="Henrissat B."/>
            <person name="Grigoriev I.V."/>
            <person name="Hibbett D.S."/>
            <person name="Martin F."/>
        </authorList>
    </citation>
    <scope>NUCLEOTIDE SEQUENCE [LARGE SCALE GENOMIC DNA]</scope>
    <source>
        <strain evidence="2 3">FD-317 M1</strain>
    </source>
</reference>
<proteinExistence type="predicted"/>
<gene>
    <name evidence="2" type="ORF">GYMLUDRAFT_879794</name>
</gene>
<evidence type="ECO:0000256" key="1">
    <source>
        <dbReference type="SAM" id="Phobius"/>
    </source>
</evidence>